<accession>A0A347VVQ3</accession>
<dbReference type="PANTHER" id="PTHR43210">
    <property type="entry name" value="DETHIOBIOTIN SYNTHETASE"/>
    <property type="match status" value="1"/>
</dbReference>
<name>A0A347VVQ3_9HELI</name>
<dbReference type="InterPro" id="IPR004472">
    <property type="entry name" value="DTB_synth_BioD"/>
</dbReference>
<evidence type="ECO:0000313" key="4">
    <source>
        <dbReference type="Proteomes" id="UP000029714"/>
    </source>
</evidence>
<comment type="caution">
    <text evidence="3">The sequence shown here is derived from an EMBL/GenBank/DDBJ whole genome shotgun (WGS) entry which is preliminary data.</text>
</comment>
<proteinExistence type="predicted"/>
<reference evidence="3 4" key="1">
    <citation type="journal article" date="2014" name="Genome Announc.">
        <title>Draft genome sequences of eight enterohepatic helicobacter species isolated from both laboratory and wild rodents.</title>
        <authorList>
            <person name="Sheh A."/>
            <person name="Shen Z."/>
            <person name="Fox J.G."/>
        </authorList>
    </citation>
    <scope>NUCLEOTIDE SEQUENCE [LARGE SCALE GENOMIC DNA]</scope>
    <source>
        <strain evidence="3 4">MIT 97-6194</strain>
    </source>
</reference>
<dbReference type="Pfam" id="PF13500">
    <property type="entry name" value="AAA_26"/>
    <property type="match status" value="2"/>
</dbReference>
<evidence type="ECO:0000313" key="5">
    <source>
        <dbReference type="Proteomes" id="UP000477070"/>
    </source>
</evidence>
<dbReference type="GO" id="GO:0004141">
    <property type="term" value="F:dethiobiotin synthase activity"/>
    <property type="evidence" value="ECO:0007669"/>
    <property type="project" value="InterPro"/>
</dbReference>
<dbReference type="Proteomes" id="UP000477070">
    <property type="component" value="Unassembled WGS sequence"/>
</dbReference>
<dbReference type="CDD" id="cd03109">
    <property type="entry name" value="DTBS"/>
    <property type="match status" value="1"/>
</dbReference>
<dbReference type="Proteomes" id="UP000029714">
    <property type="component" value="Unassembled WGS sequence"/>
</dbReference>
<reference evidence="3 4" key="2">
    <citation type="journal article" date="2016" name="Infect. Immun.">
        <title>Helicobacter saguini, a Novel Helicobacter Isolated from Cotton-Top Tamarins with Ulcerative Colitis, Has Proinflammatory Properties and Induces Typhlocolitis and Dysplasia in Gnotobiotic IL-10-/- Mice.</title>
        <authorList>
            <person name="Shen Z."/>
            <person name="Mannion A."/>
            <person name="Whary M.T."/>
            <person name="Muthupalani S."/>
            <person name="Sheh A."/>
            <person name="Feng Y."/>
            <person name="Gong G."/>
            <person name="Vandamme P."/>
            <person name="Holcombe H.R."/>
            <person name="Paster B.J."/>
            <person name="Fox J.G."/>
        </authorList>
    </citation>
    <scope>NUCLEOTIDE SEQUENCE [LARGE SCALE GENOMIC DNA]</scope>
    <source>
        <strain evidence="3 4">MIT 97-6194</strain>
    </source>
</reference>
<dbReference type="AlphaFoldDB" id="A0A347VVQ3"/>
<protein>
    <submittedName>
        <fullName evidence="2">AAA family ATPase</fullName>
    </submittedName>
</protein>
<organism evidence="3 4">
    <name type="scientific">Helicobacter saguini</name>
    <dbReference type="NCBI Taxonomy" id="1548018"/>
    <lineage>
        <taxon>Bacteria</taxon>
        <taxon>Pseudomonadati</taxon>
        <taxon>Campylobacterota</taxon>
        <taxon>Epsilonproteobacteria</taxon>
        <taxon>Campylobacterales</taxon>
        <taxon>Helicobacteraceae</taxon>
        <taxon>Helicobacter</taxon>
    </lineage>
</organism>
<dbReference type="EMBL" id="JRMP02000004">
    <property type="protein sequence ID" value="TLD95003.1"/>
    <property type="molecule type" value="Genomic_DNA"/>
</dbReference>
<evidence type="ECO:0000256" key="1">
    <source>
        <dbReference type="ARBA" id="ARBA00022756"/>
    </source>
</evidence>
<dbReference type="GO" id="GO:0009102">
    <property type="term" value="P:biotin biosynthetic process"/>
    <property type="evidence" value="ECO:0007669"/>
    <property type="project" value="UniProtKB-UniPathway"/>
</dbReference>
<dbReference type="GO" id="GO:0005829">
    <property type="term" value="C:cytosol"/>
    <property type="evidence" value="ECO:0007669"/>
    <property type="project" value="TreeGrafter"/>
</dbReference>
<dbReference type="PANTHER" id="PTHR43210:SF5">
    <property type="entry name" value="DETHIOBIOTIN SYNTHETASE"/>
    <property type="match status" value="1"/>
</dbReference>
<dbReference type="GO" id="GO:0005524">
    <property type="term" value="F:ATP binding"/>
    <property type="evidence" value="ECO:0007669"/>
    <property type="project" value="InterPro"/>
</dbReference>
<dbReference type="InterPro" id="IPR027417">
    <property type="entry name" value="P-loop_NTPase"/>
</dbReference>
<dbReference type="EMBL" id="QBIU01000001">
    <property type="protein sequence ID" value="MWV69344.1"/>
    <property type="molecule type" value="Genomic_DNA"/>
</dbReference>
<dbReference type="OrthoDB" id="9802097at2"/>
<dbReference type="GO" id="GO:0000287">
    <property type="term" value="F:magnesium ion binding"/>
    <property type="evidence" value="ECO:0007669"/>
    <property type="project" value="InterPro"/>
</dbReference>
<evidence type="ECO:0000313" key="3">
    <source>
        <dbReference type="EMBL" id="TLD95003.1"/>
    </source>
</evidence>
<reference evidence="3" key="3">
    <citation type="submission" date="2018-04" db="EMBL/GenBank/DDBJ databases">
        <authorList>
            <person name="Sheh A."/>
            <person name="Shen Z."/>
            <person name="Mannion A.J."/>
            <person name="Fox J.G."/>
        </authorList>
    </citation>
    <scope>NUCLEOTIDE SEQUENCE</scope>
    <source>
        <strain evidence="3">MIT 97-6194</strain>
    </source>
</reference>
<dbReference type="SUPFAM" id="SSF52540">
    <property type="entry name" value="P-loop containing nucleoside triphosphate hydrolases"/>
    <property type="match status" value="2"/>
</dbReference>
<evidence type="ECO:0000313" key="2">
    <source>
        <dbReference type="EMBL" id="MWV69344.1"/>
    </source>
</evidence>
<gene>
    <name evidence="2" type="ORF">DCO61_04805</name>
    <name evidence="3" type="ORF">LS64_003555</name>
</gene>
<dbReference type="UniPathway" id="UPA00078"/>
<reference evidence="2 5" key="4">
    <citation type="submission" date="2019-12" db="EMBL/GenBank/DDBJ databases">
        <title>Multi-Generational Helicobacter saguini Isolates.</title>
        <authorList>
            <person name="Mannion A."/>
            <person name="Shen Z."/>
            <person name="Fox J.G."/>
        </authorList>
    </citation>
    <scope>NUCLEOTIDE SEQUENCE [LARGE SCALE GENOMIC DNA]</scope>
    <source>
        <strain evidence="2">16-048</strain>
        <strain evidence="5">16-048 (F4)</strain>
    </source>
</reference>
<keyword evidence="4" id="KW-1185">Reference proteome</keyword>
<keyword evidence="1" id="KW-0093">Biotin biosynthesis</keyword>
<sequence length="285" mass="32349">MQVFIAGCHTDVGKTHVSAAICALFGYDYFKLVQAGSPQDRDFVFDIVSNCSDFGVKKLLDSKDLVNLDSKILQDSKDSKILHNIESNLDSKNPNFNKTKIQNLDSKNSNISNLNDKKIHINSNFKPKKLQNIESNIFPNGITLKTAASPHIAKMRENIEYNGLKLKIPESKNLVIELAGGLFSPLDSKKCMIDFISQNRCDVILVGGYYLGSINHILLSYESLKVRKIKILKIVMFGDKNKEIDNFIESYSNIETLNLAYFTKQNFKEKTQDFKKQLNNIFCYN</sequence>
<dbReference type="Gene3D" id="3.40.50.300">
    <property type="entry name" value="P-loop containing nucleotide triphosphate hydrolases"/>
    <property type="match status" value="1"/>
</dbReference>